<dbReference type="FunFam" id="3.30.160.60:FF:000630">
    <property type="entry name" value="Zinc finger protein 180"/>
    <property type="match status" value="1"/>
</dbReference>
<protein>
    <recommendedName>
        <fullName evidence="13">C2H2-type domain-containing protein</fullName>
    </recommendedName>
</protein>
<evidence type="ECO:0000259" key="13">
    <source>
        <dbReference type="PROSITE" id="PS50157"/>
    </source>
</evidence>
<evidence type="ECO:0000256" key="8">
    <source>
        <dbReference type="ARBA" id="ARBA00023125"/>
    </source>
</evidence>
<evidence type="ECO:0000256" key="3">
    <source>
        <dbReference type="ARBA" id="ARBA00022723"/>
    </source>
</evidence>
<evidence type="ECO:0000256" key="2">
    <source>
        <dbReference type="ARBA" id="ARBA00006991"/>
    </source>
</evidence>
<keyword evidence="10" id="KW-0539">Nucleus</keyword>
<dbReference type="FunFam" id="3.30.160.60:FF:001480">
    <property type="entry name" value="Si:cabz01071911.3"/>
    <property type="match status" value="1"/>
</dbReference>
<dbReference type="AlphaFoldDB" id="A0A3B3C1N1"/>
<dbReference type="FunFam" id="3.30.160.60:FF:000060">
    <property type="entry name" value="zinc finger protein 436"/>
    <property type="match status" value="1"/>
</dbReference>
<proteinExistence type="inferred from homology"/>
<keyword evidence="5 11" id="KW-0863">Zinc-finger</keyword>
<sequence length="467" mass="54243">MDICSSRDFRIMCEVPQWSILGPILLDLYGLTHGDFIRRNEEDFCNQSRNFSVEQEDPELSQTTEDLKEPELLQIKKEQEEEEPPQIKEEQEEHEPLQVKEELCFNQDEDQFDLKQETETLMEIPTYEEHEYNEADLNYQQSFNVTDSQDEGRNYYEESLSTTDGETDPESSSLLPESQCYSDVKRNFKNKTLVKKCKKSLKERRISSIKSDKIPEITHDVSVLTNTESEEGLYICEECGKSFGDWSQLGVHMITHTGEKLFSCKECDTRFSRKSNLKKHMTTHTGEKPFSCKECNTSFIQRFDLKRHMRTHTGEKPFSCKECNKSFSQISHLKTHMRTHTGEKPFTCTECDKSFSIECNLKTHMKIHTGEKPFTCTECDKSFSRVSHLQAHMRTHTGEKPFSCKLCDKTFSHVCNLKTHMKTHTGEKHFSEVWSLSHSVAFCCLLVPNKGSLGPDLTAEFRTELRS</sequence>
<evidence type="ECO:0000313" key="15">
    <source>
        <dbReference type="Proteomes" id="UP000261560"/>
    </source>
</evidence>
<dbReference type="FunFam" id="3.30.160.60:FF:001156">
    <property type="entry name" value="Zinc finger protein 407"/>
    <property type="match status" value="1"/>
</dbReference>
<feature type="domain" description="C2H2-type" evidence="13">
    <location>
        <begin position="374"/>
        <end position="401"/>
    </location>
</feature>
<evidence type="ECO:0000256" key="1">
    <source>
        <dbReference type="ARBA" id="ARBA00004123"/>
    </source>
</evidence>
<name>A0A3B3C1N1_ORYME</name>
<dbReference type="Pfam" id="PF00096">
    <property type="entry name" value="zf-C2H2"/>
    <property type="match status" value="3"/>
</dbReference>
<dbReference type="Pfam" id="PF13465">
    <property type="entry name" value="zf-H2C2_2"/>
    <property type="match status" value="2"/>
</dbReference>
<keyword evidence="4" id="KW-0677">Repeat</keyword>
<reference evidence="14" key="1">
    <citation type="submission" date="2025-08" db="UniProtKB">
        <authorList>
            <consortium name="Ensembl"/>
        </authorList>
    </citation>
    <scope>IDENTIFICATION</scope>
</reference>
<dbReference type="GO" id="GO:0000981">
    <property type="term" value="F:DNA-binding transcription factor activity, RNA polymerase II-specific"/>
    <property type="evidence" value="ECO:0007669"/>
    <property type="project" value="TreeGrafter"/>
</dbReference>
<dbReference type="PROSITE" id="PS50157">
    <property type="entry name" value="ZINC_FINGER_C2H2_2"/>
    <property type="match status" value="7"/>
</dbReference>
<keyword evidence="9" id="KW-0804">Transcription</keyword>
<feature type="compositionally biased region" description="Polar residues" evidence="12">
    <location>
        <begin position="159"/>
        <end position="176"/>
    </location>
</feature>
<feature type="region of interest" description="Disordered" evidence="12">
    <location>
        <begin position="148"/>
        <end position="176"/>
    </location>
</feature>
<dbReference type="OMA" id="RNYYEES"/>
<dbReference type="Gene3D" id="3.30.160.60">
    <property type="entry name" value="Classic Zinc Finger"/>
    <property type="match status" value="7"/>
</dbReference>
<accession>A0A3B3C1N1</accession>
<dbReference type="InterPro" id="IPR036236">
    <property type="entry name" value="Znf_C2H2_sf"/>
</dbReference>
<evidence type="ECO:0000256" key="4">
    <source>
        <dbReference type="ARBA" id="ARBA00022737"/>
    </source>
</evidence>
<dbReference type="InterPro" id="IPR013087">
    <property type="entry name" value="Znf_C2H2_type"/>
</dbReference>
<dbReference type="GO" id="GO:0000978">
    <property type="term" value="F:RNA polymerase II cis-regulatory region sequence-specific DNA binding"/>
    <property type="evidence" value="ECO:0007669"/>
    <property type="project" value="TreeGrafter"/>
</dbReference>
<organism evidence="14 15">
    <name type="scientific">Oryzias melastigma</name>
    <name type="common">Marine medaka</name>
    <dbReference type="NCBI Taxonomy" id="30732"/>
    <lineage>
        <taxon>Eukaryota</taxon>
        <taxon>Metazoa</taxon>
        <taxon>Chordata</taxon>
        <taxon>Craniata</taxon>
        <taxon>Vertebrata</taxon>
        <taxon>Euteleostomi</taxon>
        <taxon>Actinopterygii</taxon>
        <taxon>Neopterygii</taxon>
        <taxon>Teleostei</taxon>
        <taxon>Neoteleostei</taxon>
        <taxon>Acanthomorphata</taxon>
        <taxon>Ovalentaria</taxon>
        <taxon>Atherinomorphae</taxon>
        <taxon>Beloniformes</taxon>
        <taxon>Adrianichthyidae</taxon>
        <taxon>Oryziinae</taxon>
        <taxon>Oryzias</taxon>
    </lineage>
</organism>
<dbReference type="GeneTree" id="ENSGT01150000286977"/>
<feature type="domain" description="C2H2-type" evidence="13">
    <location>
        <begin position="402"/>
        <end position="429"/>
    </location>
</feature>
<feature type="domain" description="C2H2-type" evidence="13">
    <location>
        <begin position="318"/>
        <end position="345"/>
    </location>
</feature>
<keyword evidence="8" id="KW-0238">DNA-binding</keyword>
<dbReference type="STRING" id="30732.ENSOMEP00000011494"/>
<dbReference type="FunFam" id="3.30.160.60:FF:002324">
    <property type="entry name" value="Uncharacterized protein"/>
    <property type="match status" value="1"/>
</dbReference>
<comment type="subcellular location">
    <subcellularLocation>
        <location evidence="1">Nucleus</location>
    </subcellularLocation>
</comment>
<evidence type="ECO:0000256" key="10">
    <source>
        <dbReference type="ARBA" id="ARBA00023242"/>
    </source>
</evidence>
<keyword evidence="15" id="KW-1185">Reference proteome</keyword>
<dbReference type="PANTHER" id="PTHR23226">
    <property type="entry name" value="ZINC FINGER AND SCAN DOMAIN-CONTAINING"/>
    <property type="match status" value="1"/>
</dbReference>
<dbReference type="SUPFAM" id="SSF57667">
    <property type="entry name" value="beta-beta-alpha zinc fingers"/>
    <property type="match status" value="4"/>
</dbReference>
<evidence type="ECO:0000256" key="7">
    <source>
        <dbReference type="ARBA" id="ARBA00023015"/>
    </source>
</evidence>
<evidence type="ECO:0000313" key="14">
    <source>
        <dbReference type="Ensembl" id="ENSOMEP00000011494.1"/>
    </source>
</evidence>
<dbReference type="PANTHER" id="PTHR23226:SF240">
    <property type="entry name" value="GASTRULA ZINC FINGER PROTEIN XLCGF26.1-LIKE-RELATED"/>
    <property type="match status" value="1"/>
</dbReference>
<dbReference type="GO" id="GO:0008270">
    <property type="term" value="F:zinc ion binding"/>
    <property type="evidence" value="ECO:0007669"/>
    <property type="project" value="UniProtKB-KW"/>
</dbReference>
<evidence type="ECO:0000256" key="5">
    <source>
        <dbReference type="ARBA" id="ARBA00022771"/>
    </source>
</evidence>
<evidence type="ECO:0000256" key="11">
    <source>
        <dbReference type="PROSITE-ProRule" id="PRU00042"/>
    </source>
</evidence>
<feature type="domain" description="C2H2-type" evidence="13">
    <location>
        <begin position="290"/>
        <end position="317"/>
    </location>
</feature>
<feature type="domain" description="C2H2-type" evidence="13">
    <location>
        <begin position="234"/>
        <end position="261"/>
    </location>
</feature>
<comment type="similarity">
    <text evidence="2">Belongs to the krueppel C2H2-type zinc-finger protein family.</text>
</comment>
<feature type="region of interest" description="Disordered" evidence="12">
    <location>
        <begin position="50"/>
        <end position="97"/>
    </location>
</feature>
<dbReference type="Proteomes" id="UP000261560">
    <property type="component" value="Unplaced"/>
</dbReference>
<feature type="domain" description="C2H2-type" evidence="13">
    <location>
        <begin position="262"/>
        <end position="289"/>
    </location>
</feature>
<dbReference type="PROSITE" id="PS00028">
    <property type="entry name" value="ZINC_FINGER_C2H2_1"/>
    <property type="match status" value="7"/>
</dbReference>
<dbReference type="PaxDb" id="30732-ENSOMEP00000011494"/>
<dbReference type="SMART" id="SM00355">
    <property type="entry name" value="ZnF_C2H2"/>
    <property type="match status" value="7"/>
</dbReference>
<dbReference type="Ensembl" id="ENSOMET00000032351.1">
    <property type="protein sequence ID" value="ENSOMEP00000011494.1"/>
    <property type="gene ID" value="ENSOMEG00000012814.1"/>
</dbReference>
<evidence type="ECO:0000256" key="6">
    <source>
        <dbReference type="ARBA" id="ARBA00022833"/>
    </source>
</evidence>
<keyword evidence="3" id="KW-0479">Metal-binding</keyword>
<keyword evidence="6" id="KW-0862">Zinc</keyword>
<reference evidence="14" key="2">
    <citation type="submission" date="2025-09" db="UniProtKB">
        <authorList>
            <consortium name="Ensembl"/>
        </authorList>
    </citation>
    <scope>IDENTIFICATION</scope>
</reference>
<feature type="compositionally biased region" description="Basic and acidic residues" evidence="12">
    <location>
        <begin position="65"/>
        <end position="97"/>
    </location>
</feature>
<evidence type="ECO:0000256" key="9">
    <source>
        <dbReference type="ARBA" id="ARBA00023163"/>
    </source>
</evidence>
<dbReference type="FunFam" id="3.30.160.60:FF:002201">
    <property type="entry name" value="Uncharacterized protein"/>
    <property type="match status" value="1"/>
</dbReference>
<dbReference type="GO" id="GO:0005634">
    <property type="term" value="C:nucleus"/>
    <property type="evidence" value="ECO:0007669"/>
    <property type="project" value="UniProtKB-SubCell"/>
</dbReference>
<dbReference type="FunFam" id="3.30.160.60:FF:002343">
    <property type="entry name" value="Zinc finger protein 33A"/>
    <property type="match status" value="1"/>
</dbReference>
<feature type="domain" description="C2H2-type" evidence="13">
    <location>
        <begin position="346"/>
        <end position="373"/>
    </location>
</feature>
<keyword evidence="7" id="KW-0805">Transcription regulation</keyword>
<evidence type="ECO:0000256" key="12">
    <source>
        <dbReference type="SAM" id="MobiDB-lite"/>
    </source>
</evidence>